<feature type="coiled-coil region" evidence="1">
    <location>
        <begin position="5"/>
        <end position="74"/>
    </location>
</feature>
<dbReference type="AlphaFoldDB" id="A0A0F9DSB1"/>
<accession>A0A0F9DSB1</accession>
<comment type="caution">
    <text evidence="2">The sequence shown here is derived from an EMBL/GenBank/DDBJ whole genome shotgun (WGS) entry which is preliminary data.</text>
</comment>
<organism evidence="2">
    <name type="scientific">marine sediment metagenome</name>
    <dbReference type="NCBI Taxonomy" id="412755"/>
    <lineage>
        <taxon>unclassified sequences</taxon>
        <taxon>metagenomes</taxon>
        <taxon>ecological metagenomes</taxon>
    </lineage>
</organism>
<sequence>MDSEERELIEKVQAMKDELSASSREIERLNSVIDAGDKVLNGRQKRVIELKVALESERQDNLRLVAEIVELNRQIRSQKISLDAASTLMARS</sequence>
<protein>
    <submittedName>
        <fullName evidence="2">Uncharacterized protein</fullName>
    </submittedName>
</protein>
<proteinExistence type="predicted"/>
<evidence type="ECO:0000256" key="1">
    <source>
        <dbReference type="SAM" id="Coils"/>
    </source>
</evidence>
<evidence type="ECO:0000313" key="2">
    <source>
        <dbReference type="EMBL" id="KKL64708.1"/>
    </source>
</evidence>
<name>A0A0F9DSB1_9ZZZZ</name>
<gene>
    <name evidence="2" type="ORF">LCGC14_2162280</name>
</gene>
<keyword evidence="1" id="KW-0175">Coiled coil</keyword>
<reference evidence="2" key="1">
    <citation type="journal article" date="2015" name="Nature">
        <title>Complex archaea that bridge the gap between prokaryotes and eukaryotes.</title>
        <authorList>
            <person name="Spang A."/>
            <person name="Saw J.H."/>
            <person name="Jorgensen S.L."/>
            <person name="Zaremba-Niedzwiedzka K."/>
            <person name="Martijn J."/>
            <person name="Lind A.E."/>
            <person name="van Eijk R."/>
            <person name="Schleper C."/>
            <person name="Guy L."/>
            <person name="Ettema T.J."/>
        </authorList>
    </citation>
    <scope>NUCLEOTIDE SEQUENCE</scope>
</reference>
<dbReference type="EMBL" id="LAZR01027762">
    <property type="protein sequence ID" value="KKL64708.1"/>
    <property type="molecule type" value="Genomic_DNA"/>
</dbReference>